<dbReference type="OrthoDB" id="9771071at2"/>
<comment type="subcellular location">
    <subcellularLocation>
        <location evidence="1">Membrane</location>
    </subcellularLocation>
</comment>
<dbReference type="EMBL" id="CP002955">
    <property type="protein sequence ID" value="AEL25411.1"/>
    <property type="molecule type" value="Genomic_DNA"/>
</dbReference>
<feature type="chain" id="PRO_5003401135" evidence="3">
    <location>
        <begin position="22"/>
        <end position="360"/>
    </location>
</feature>
<dbReference type="Pfam" id="PF01103">
    <property type="entry name" value="Omp85"/>
    <property type="match status" value="1"/>
</dbReference>
<evidence type="ECO:0000256" key="3">
    <source>
        <dbReference type="SAM" id="SignalP"/>
    </source>
</evidence>
<reference evidence="6" key="1">
    <citation type="submission" date="2011-07" db="EMBL/GenBank/DDBJ databases">
        <title>The complete genome of Cyclobacterium marinum DSM 745.</title>
        <authorList>
            <person name="Lucas S."/>
            <person name="Han J."/>
            <person name="Lapidus A."/>
            <person name="Bruce D."/>
            <person name="Goodwin L."/>
            <person name="Pitluck S."/>
            <person name="Peters L."/>
            <person name="Kyrpides N."/>
            <person name="Mavromatis K."/>
            <person name="Ivanova N."/>
            <person name="Ovchinnikova G."/>
            <person name="Chertkov O."/>
            <person name="Detter J.C."/>
            <person name="Tapia R."/>
            <person name="Han C."/>
            <person name="Land M."/>
            <person name="Hauser L."/>
            <person name="Markowitz V."/>
            <person name="Cheng J.-F."/>
            <person name="Hugenholtz P."/>
            <person name="Woyke T."/>
            <person name="Wu D."/>
            <person name="Tindall B."/>
            <person name="Schuetze A."/>
            <person name="Brambilla E."/>
            <person name="Klenk H.-P."/>
            <person name="Eisen J.A."/>
        </authorList>
    </citation>
    <scope>NUCLEOTIDE SEQUENCE [LARGE SCALE GENOMIC DNA]</scope>
    <source>
        <strain evidence="6">ATCC 25205 / DSM 745 / LMG 13164 / NCIMB 1802</strain>
    </source>
</reference>
<dbReference type="KEGG" id="cmr:Cycma_1657"/>
<feature type="signal peptide" evidence="3">
    <location>
        <begin position="1"/>
        <end position="21"/>
    </location>
</feature>
<proteinExistence type="predicted"/>
<organism evidence="5 6">
    <name type="scientific">Cyclobacterium marinum (strain ATCC 25205 / DSM 745 / LMG 13164 / NCIMB 1802)</name>
    <name type="common">Flectobacillus marinus</name>
    <dbReference type="NCBI Taxonomy" id="880070"/>
    <lineage>
        <taxon>Bacteria</taxon>
        <taxon>Pseudomonadati</taxon>
        <taxon>Bacteroidota</taxon>
        <taxon>Cytophagia</taxon>
        <taxon>Cytophagales</taxon>
        <taxon>Cyclobacteriaceae</taxon>
        <taxon>Cyclobacterium</taxon>
    </lineage>
</organism>
<keyword evidence="6" id="KW-1185">Reference proteome</keyword>
<dbReference type="Proteomes" id="UP000001635">
    <property type="component" value="Chromosome"/>
</dbReference>
<dbReference type="InterPro" id="IPR000184">
    <property type="entry name" value="Bac_surfAg_D15"/>
</dbReference>
<feature type="domain" description="Bacterial surface antigen (D15)" evidence="4">
    <location>
        <begin position="72"/>
        <end position="330"/>
    </location>
</feature>
<dbReference type="GO" id="GO:0019867">
    <property type="term" value="C:outer membrane"/>
    <property type="evidence" value="ECO:0007669"/>
    <property type="project" value="InterPro"/>
</dbReference>
<evidence type="ECO:0000256" key="2">
    <source>
        <dbReference type="ARBA" id="ARBA00023136"/>
    </source>
</evidence>
<dbReference type="Gene3D" id="2.40.160.50">
    <property type="entry name" value="membrane protein fhac: a member of the omp85/tpsb transporter family"/>
    <property type="match status" value="1"/>
</dbReference>
<name>G0J5W0_CYCMS</name>
<sequence length="360" mass="41365">MSLISKCYIATMLLLALISKAESRQSKQDSTIFKALPLAYFTPETRIAAEGFAFYSFYANKSQRKSNLRMFVTYTQNKQYLLILPWQVYTSGDQYFLKGSIDYRKFPEYYYGLGNNTKEASRALYEFKALTFTSKSYKRLKKDTYIGLALRGQWLEPKFPEMEPLFADVMEGNGREGYSYVGFGPSMMWDKRDHILSPSSGSFIEFTPLIGLGKSNHSALNFGLLSMDIRHYLALSDHITWANQLLTQLSFGDVPFRTLPTLGGPFLHRGYYQGRFRDNHSAIVQSEYRQHVIGRFGFVVFGSAGRVYQSLKEKLYKNIHLAAGGGLRVRISKKDRTNVRLDYSFTSDSRGFYIYFAEAF</sequence>
<evidence type="ECO:0000313" key="6">
    <source>
        <dbReference type="Proteomes" id="UP000001635"/>
    </source>
</evidence>
<evidence type="ECO:0000313" key="5">
    <source>
        <dbReference type="EMBL" id="AEL25411.1"/>
    </source>
</evidence>
<gene>
    <name evidence="5" type="ordered locus">Cycma_1657</name>
</gene>
<protein>
    <submittedName>
        <fullName evidence="5">Outer membrane protein</fullName>
    </submittedName>
</protein>
<evidence type="ECO:0000259" key="4">
    <source>
        <dbReference type="Pfam" id="PF01103"/>
    </source>
</evidence>
<keyword evidence="2" id="KW-0472">Membrane</keyword>
<dbReference type="eggNOG" id="COG0729">
    <property type="taxonomic scope" value="Bacteria"/>
</dbReference>
<dbReference type="AlphaFoldDB" id="G0J5W0"/>
<accession>G0J5W0</accession>
<evidence type="ECO:0000256" key="1">
    <source>
        <dbReference type="ARBA" id="ARBA00004370"/>
    </source>
</evidence>
<dbReference type="RefSeq" id="WP_014019706.1">
    <property type="nucleotide sequence ID" value="NC_015914.1"/>
</dbReference>
<dbReference type="STRING" id="880070.Cycma_1657"/>
<dbReference type="HOGENOM" id="CLU_046092_0_0_10"/>
<keyword evidence="3" id="KW-0732">Signal</keyword>